<dbReference type="PROSITE" id="PS51471">
    <property type="entry name" value="FE2OG_OXY"/>
    <property type="match status" value="1"/>
</dbReference>
<keyword evidence="3" id="KW-0223">Dioxygenase</keyword>
<reference evidence="7 8" key="1">
    <citation type="journal article" date="2010" name="Cell">
        <title>The genome of Naegleria gruberi illuminates early eukaryotic versatility.</title>
        <authorList>
            <person name="Fritz-Laylin L.K."/>
            <person name="Prochnik S.E."/>
            <person name="Ginger M.L."/>
            <person name="Dacks J.B."/>
            <person name="Carpenter M.L."/>
            <person name="Field M.C."/>
            <person name="Kuo A."/>
            <person name="Paredez A."/>
            <person name="Chapman J."/>
            <person name="Pham J."/>
            <person name="Shu S."/>
            <person name="Neupane R."/>
            <person name="Cipriano M."/>
            <person name="Mancuso J."/>
            <person name="Tu H."/>
            <person name="Salamov A."/>
            <person name="Lindquist E."/>
            <person name="Shapiro H."/>
            <person name="Lucas S."/>
            <person name="Grigoriev I.V."/>
            <person name="Cande W.Z."/>
            <person name="Fulton C."/>
            <person name="Rokhsar D.S."/>
            <person name="Dawson S.C."/>
        </authorList>
    </citation>
    <scope>NUCLEOTIDE SEQUENCE [LARGE SCALE GENOMIC DNA]</scope>
    <source>
        <strain evidence="7 8">NEG-M</strain>
    </source>
</reference>
<evidence type="ECO:0000313" key="8">
    <source>
        <dbReference type="Proteomes" id="UP000006671"/>
    </source>
</evidence>
<keyword evidence="8" id="KW-1185">Reference proteome</keyword>
<dbReference type="Pfam" id="PF13640">
    <property type="entry name" value="2OG-FeII_Oxy_3"/>
    <property type="match status" value="1"/>
</dbReference>
<evidence type="ECO:0000256" key="5">
    <source>
        <dbReference type="ARBA" id="ARBA00023004"/>
    </source>
</evidence>
<evidence type="ECO:0000259" key="6">
    <source>
        <dbReference type="PROSITE" id="PS51471"/>
    </source>
</evidence>
<dbReference type="InterPro" id="IPR006620">
    <property type="entry name" value="Pro_4_hyd_alph"/>
</dbReference>
<dbReference type="InterPro" id="IPR044862">
    <property type="entry name" value="Pro_4_hyd_alph_FE2OG_OXY"/>
</dbReference>
<evidence type="ECO:0000256" key="2">
    <source>
        <dbReference type="ARBA" id="ARBA00022723"/>
    </source>
</evidence>
<name>D2V6G1_NAEGR</name>
<accession>D2V6G1</accession>
<evidence type="ECO:0000256" key="1">
    <source>
        <dbReference type="ARBA" id="ARBA00001961"/>
    </source>
</evidence>
<comment type="cofactor">
    <cofactor evidence="1">
        <name>L-ascorbate</name>
        <dbReference type="ChEBI" id="CHEBI:38290"/>
    </cofactor>
</comment>
<keyword evidence="5" id="KW-0408">Iron</keyword>
<dbReference type="OrthoDB" id="69177at2759"/>
<dbReference type="PANTHER" id="PTHR10869:SF236">
    <property type="entry name" value="PROLYL 4-HYDROXYLASE ALPHA SUBUNIT DOMAIN-CONTAINING PROTEIN"/>
    <property type="match status" value="1"/>
</dbReference>
<dbReference type="STRING" id="5762.D2V6G1"/>
<keyword evidence="4" id="KW-0560">Oxidoreductase</keyword>
<protein>
    <submittedName>
        <fullName evidence="7">Predicted protein</fullName>
    </submittedName>
</protein>
<dbReference type="KEGG" id="ngr:NAEGRDRAFT_31461"/>
<organism evidence="8">
    <name type="scientific">Naegleria gruberi</name>
    <name type="common">Amoeba</name>
    <dbReference type="NCBI Taxonomy" id="5762"/>
    <lineage>
        <taxon>Eukaryota</taxon>
        <taxon>Discoba</taxon>
        <taxon>Heterolobosea</taxon>
        <taxon>Tetramitia</taxon>
        <taxon>Eutetramitia</taxon>
        <taxon>Vahlkampfiidae</taxon>
        <taxon>Naegleria</taxon>
    </lineage>
</organism>
<dbReference type="InParanoid" id="D2V6G1"/>
<dbReference type="GO" id="GO:0031418">
    <property type="term" value="F:L-ascorbic acid binding"/>
    <property type="evidence" value="ECO:0007669"/>
    <property type="project" value="InterPro"/>
</dbReference>
<dbReference type="GO" id="GO:0004656">
    <property type="term" value="F:procollagen-proline 4-dioxygenase activity"/>
    <property type="evidence" value="ECO:0007669"/>
    <property type="project" value="TreeGrafter"/>
</dbReference>
<dbReference type="InterPro" id="IPR005123">
    <property type="entry name" value="Oxoglu/Fe-dep_dioxygenase_dom"/>
</dbReference>
<keyword evidence="2" id="KW-0479">Metal-binding</keyword>
<dbReference type="EMBL" id="GG738854">
    <property type="protein sequence ID" value="EFC47440.1"/>
    <property type="molecule type" value="Genomic_DNA"/>
</dbReference>
<dbReference type="Gene3D" id="2.60.120.620">
    <property type="entry name" value="q2cbj1_9rhob like domain"/>
    <property type="match status" value="1"/>
</dbReference>
<dbReference type="InterPro" id="IPR045054">
    <property type="entry name" value="P4HA-like"/>
</dbReference>
<sequence>MLENNNIWLIDGLVSEEECQEIITNECEKKEFESGTYNNAQDRSIRNNSRLIMDNQNYSNWLWTRVKDYIPKLASELSNKCVRRATTIGYELCELSDKIRFYRYYKGEFFAPHSDGGIVLESVETIDGEEYYVTKKSFLTLLLYLNEIPNGGGETEFLNKNTKQVEWSVEPKPGRILLFVHENYHQAKTVNQDGDVKFVMRTDVLYRHLTKK</sequence>
<evidence type="ECO:0000313" key="7">
    <source>
        <dbReference type="EMBL" id="EFC47440.1"/>
    </source>
</evidence>
<evidence type="ECO:0000256" key="3">
    <source>
        <dbReference type="ARBA" id="ARBA00022964"/>
    </source>
</evidence>
<dbReference type="SMART" id="SM00702">
    <property type="entry name" value="P4Hc"/>
    <property type="match status" value="1"/>
</dbReference>
<dbReference type="GO" id="GO:0005783">
    <property type="term" value="C:endoplasmic reticulum"/>
    <property type="evidence" value="ECO:0007669"/>
    <property type="project" value="TreeGrafter"/>
</dbReference>
<dbReference type="GeneID" id="8861757"/>
<evidence type="ECO:0000256" key="4">
    <source>
        <dbReference type="ARBA" id="ARBA00023002"/>
    </source>
</evidence>
<dbReference type="AlphaFoldDB" id="D2V6G1"/>
<feature type="domain" description="Fe2OG dioxygenase" evidence="6">
    <location>
        <begin position="95"/>
        <end position="209"/>
    </location>
</feature>
<proteinExistence type="predicted"/>
<dbReference type="GO" id="GO:0005506">
    <property type="term" value="F:iron ion binding"/>
    <property type="evidence" value="ECO:0007669"/>
    <property type="project" value="InterPro"/>
</dbReference>
<dbReference type="PANTHER" id="PTHR10869">
    <property type="entry name" value="PROLYL 4-HYDROXYLASE ALPHA SUBUNIT"/>
    <property type="match status" value="1"/>
</dbReference>
<dbReference type="Proteomes" id="UP000006671">
    <property type="component" value="Unassembled WGS sequence"/>
</dbReference>
<gene>
    <name evidence="7" type="ORF">NAEGRDRAFT_31461</name>
</gene>
<dbReference type="RefSeq" id="XP_002680184.1">
    <property type="nucleotide sequence ID" value="XM_002680138.1"/>
</dbReference>
<dbReference type="VEuPathDB" id="AmoebaDB:NAEGRDRAFT_31461"/>